<dbReference type="Proteomes" id="UP000308014">
    <property type="component" value="Unassembled WGS sequence"/>
</dbReference>
<evidence type="ECO:0000256" key="1">
    <source>
        <dbReference type="ARBA" id="ARBA00010790"/>
    </source>
</evidence>
<accession>A0A4S9MIK5</accession>
<dbReference type="Pfam" id="PF05199">
    <property type="entry name" value="GMC_oxred_C"/>
    <property type="match status" value="1"/>
</dbReference>
<sequence length="475" mass="51272">MVYQRPTVGTFAKWADEVGDRSWEWDNVNPYYEKSAHYTPPNNFLRAANSSLGTANETASFSTDGGPLHVSLPNYAQPWSSFFPRAFEELGVPNLKQGTNTGVLHGYAYFTLTEDPAFETRSSSETSFLQQALTETEIVVYTNALAKQILFNADKRANAVLVEIAGMSFQLNATKEIILSAGAFQSPQLLMVSGIGPSSTLERHGIPIIADRPGVGQNLWATLSYQVNVETTSVFSNDPQRILVETENYITKKTGLLTSNGADIVGFLKVTNQSWANMSSTTAHDFQTTFPADWPEIEIASFAIGPNDGVHNFASMAIGLLATFSRGNVTINSSNTADAPIINPAFLTHPHDLTLAITAFKLARHLASTSSLRLAILEEVIPGPAVTTDAEIIAYLKQSVATFYHASCTCKMGRRNDSMAVVDSKARVIGVTGLRVVDASVFPFLVPGQPQATIYMLAEKIAEVVLGGCLGSGSV</sequence>
<dbReference type="Pfam" id="PF00732">
    <property type="entry name" value="GMC_oxred_N"/>
    <property type="match status" value="1"/>
</dbReference>
<evidence type="ECO:0000313" key="5">
    <source>
        <dbReference type="EMBL" id="THW08922.1"/>
    </source>
</evidence>
<dbReference type="Gene3D" id="3.50.50.60">
    <property type="entry name" value="FAD/NAD(P)-binding domain"/>
    <property type="match status" value="1"/>
</dbReference>
<dbReference type="Gene3D" id="3.30.560.10">
    <property type="entry name" value="Glucose Oxidase, domain 3"/>
    <property type="match status" value="1"/>
</dbReference>
<evidence type="ECO:0000256" key="2">
    <source>
        <dbReference type="ARBA" id="ARBA00023180"/>
    </source>
</evidence>
<comment type="caution">
    <text evidence="5">The sequence shown here is derived from an EMBL/GenBank/DDBJ whole genome shotgun (WGS) entry which is preliminary data.</text>
</comment>
<dbReference type="InterPro" id="IPR036188">
    <property type="entry name" value="FAD/NAD-bd_sf"/>
</dbReference>
<comment type="similarity">
    <text evidence="1">Belongs to the GMC oxidoreductase family.</text>
</comment>
<feature type="domain" description="Glucose-methanol-choline oxidoreductase N-terminal" evidence="4">
    <location>
        <begin position="182"/>
        <end position="196"/>
    </location>
</feature>
<reference evidence="5 6" key="1">
    <citation type="submission" date="2018-10" db="EMBL/GenBank/DDBJ databases">
        <title>Fifty Aureobasidium pullulans genomes reveal a recombining polyextremotolerant generalist.</title>
        <authorList>
            <person name="Gostincar C."/>
            <person name="Turk M."/>
            <person name="Zajc J."/>
            <person name="Gunde-Cimerman N."/>
        </authorList>
    </citation>
    <scope>NUCLEOTIDE SEQUENCE [LARGE SCALE GENOMIC DNA]</scope>
    <source>
        <strain evidence="5 6">EXF-11318</strain>
    </source>
</reference>
<dbReference type="PROSITE" id="PS00624">
    <property type="entry name" value="GMC_OXRED_2"/>
    <property type="match status" value="1"/>
</dbReference>
<comment type="cofactor">
    <cofactor evidence="3">
        <name>FAD</name>
        <dbReference type="ChEBI" id="CHEBI:57692"/>
    </cofactor>
</comment>
<dbReference type="SUPFAM" id="SSF54373">
    <property type="entry name" value="FAD-linked reductases, C-terminal domain"/>
    <property type="match status" value="1"/>
</dbReference>
<keyword evidence="3" id="KW-0285">Flavoprotein</keyword>
<proteinExistence type="inferred from homology"/>
<evidence type="ECO:0000256" key="3">
    <source>
        <dbReference type="PIRSR" id="PIRSR000137-2"/>
    </source>
</evidence>
<name>A0A4S9MIK5_AURPU</name>
<dbReference type="PANTHER" id="PTHR11552">
    <property type="entry name" value="GLUCOSE-METHANOL-CHOLINE GMC OXIDOREDUCTASE"/>
    <property type="match status" value="1"/>
</dbReference>
<organism evidence="5 6">
    <name type="scientific">Aureobasidium pullulans</name>
    <name type="common">Black yeast</name>
    <name type="synonym">Pullularia pullulans</name>
    <dbReference type="NCBI Taxonomy" id="5580"/>
    <lineage>
        <taxon>Eukaryota</taxon>
        <taxon>Fungi</taxon>
        <taxon>Dikarya</taxon>
        <taxon>Ascomycota</taxon>
        <taxon>Pezizomycotina</taxon>
        <taxon>Dothideomycetes</taxon>
        <taxon>Dothideomycetidae</taxon>
        <taxon>Dothideales</taxon>
        <taxon>Saccotheciaceae</taxon>
        <taxon>Aureobasidium</taxon>
    </lineage>
</organism>
<dbReference type="InterPro" id="IPR012132">
    <property type="entry name" value="GMC_OxRdtase"/>
</dbReference>
<dbReference type="GO" id="GO:0044550">
    <property type="term" value="P:secondary metabolite biosynthetic process"/>
    <property type="evidence" value="ECO:0007669"/>
    <property type="project" value="TreeGrafter"/>
</dbReference>
<dbReference type="EMBL" id="QZAJ01000538">
    <property type="protein sequence ID" value="THW08922.1"/>
    <property type="molecule type" value="Genomic_DNA"/>
</dbReference>
<protein>
    <submittedName>
        <fullName evidence="5">Putative choline dehydrogenase</fullName>
    </submittedName>
</protein>
<dbReference type="InterPro" id="IPR000172">
    <property type="entry name" value="GMC_OxRdtase_N"/>
</dbReference>
<dbReference type="GO" id="GO:0050660">
    <property type="term" value="F:flavin adenine dinucleotide binding"/>
    <property type="evidence" value="ECO:0007669"/>
    <property type="project" value="InterPro"/>
</dbReference>
<dbReference type="AlphaFoldDB" id="A0A4S9MIK5"/>
<evidence type="ECO:0000313" key="6">
    <source>
        <dbReference type="Proteomes" id="UP000308014"/>
    </source>
</evidence>
<keyword evidence="2" id="KW-0325">Glycoprotein</keyword>
<dbReference type="GO" id="GO:0016614">
    <property type="term" value="F:oxidoreductase activity, acting on CH-OH group of donors"/>
    <property type="evidence" value="ECO:0007669"/>
    <property type="project" value="InterPro"/>
</dbReference>
<dbReference type="PIRSF" id="PIRSF000137">
    <property type="entry name" value="Alcohol_oxidase"/>
    <property type="match status" value="1"/>
</dbReference>
<evidence type="ECO:0000259" key="4">
    <source>
        <dbReference type="PROSITE" id="PS00624"/>
    </source>
</evidence>
<keyword evidence="3" id="KW-0274">FAD</keyword>
<feature type="binding site" evidence="3">
    <location>
        <begin position="450"/>
        <end position="451"/>
    </location>
    <ligand>
        <name>FAD</name>
        <dbReference type="ChEBI" id="CHEBI:57692"/>
    </ligand>
</feature>
<dbReference type="SUPFAM" id="SSF51905">
    <property type="entry name" value="FAD/NAD(P)-binding domain"/>
    <property type="match status" value="1"/>
</dbReference>
<dbReference type="InterPro" id="IPR007867">
    <property type="entry name" value="GMC_OxRtase_C"/>
</dbReference>
<dbReference type="PANTHER" id="PTHR11552:SF138">
    <property type="entry name" value="DEHYDROGENASE PKFF-RELATED"/>
    <property type="match status" value="1"/>
</dbReference>
<gene>
    <name evidence="5" type="ORF">D6D24_08809</name>
</gene>